<dbReference type="PATRIC" id="fig|1604020.3.peg.1975"/>
<accession>A0A0G2HMF2</accession>
<dbReference type="InterPro" id="IPR001305">
    <property type="entry name" value="HSP_DnaJ_Cys-rich_dom"/>
</dbReference>
<dbReference type="InterPro" id="IPR001623">
    <property type="entry name" value="DnaJ_domain"/>
</dbReference>
<feature type="repeat" description="CXXCXGXG motif" evidence="10">
    <location>
        <begin position="187"/>
        <end position="194"/>
    </location>
</feature>
<comment type="cofactor">
    <cofactor evidence="10">
        <name>Zn(2+)</name>
        <dbReference type="ChEBI" id="CHEBI:29105"/>
    </cofactor>
    <text evidence="10">Binds 2 Zn(2+) ions per monomer.</text>
</comment>
<dbReference type="PANTHER" id="PTHR43096:SF10">
    <property type="entry name" value="CHAPERONE PROTEIN DNAJ A6, CHLOROPLASTIC"/>
    <property type="match status" value="1"/>
</dbReference>
<dbReference type="Pfam" id="PF01556">
    <property type="entry name" value="DnaJ_C"/>
    <property type="match status" value="1"/>
</dbReference>
<dbReference type="HAMAP" id="MF_01152">
    <property type="entry name" value="DnaJ"/>
    <property type="match status" value="1"/>
</dbReference>
<evidence type="ECO:0000256" key="3">
    <source>
        <dbReference type="ARBA" id="ARBA00022737"/>
    </source>
</evidence>
<evidence type="ECO:0000313" key="14">
    <source>
        <dbReference type="EMBL" id="KKZ13000.1"/>
    </source>
</evidence>
<feature type="domain" description="CR-type" evidence="13">
    <location>
        <begin position="131"/>
        <end position="215"/>
    </location>
</feature>
<dbReference type="GO" id="GO:0031072">
    <property type="term" value="F:heat shock protein binding"/>
    <property type="evidence" value="ECO:0007669"/>
    <property type="project" value="InterPro"/>
</dbReference>
<dbReference type="GO" id="GO:0042026">
    <property type="term" value="P:protein refolding"/>
    <property type="evidence" value="ECO:0007669"/>
    <property type="project" value="TreeGrafter"/>
</dbReference>
<evidence type="ECO:0000256" key="8">
    <source>
        <dbReference type="ARBA" id="ARBA00061004"/>
    </source>
</evidence>
<dbReference type="InterPro" id="IPR036869">
    <property type="entry name" value="J_dom_sf"/>
</dbReference>
<dbReference type="AlphaFoldDB" id="A0A0G2HMF2"/>
<dbReference type="PROSITE" id="PS51188">
    <property type="entry name" value="ZF_CR"/>
    <property type="match status" value="1"/>
</dbReference>
<comment type="domain">
    <text evidence="10">The J domain is necessary and sufficient to stimulate DnaK ATPase activity. Zinc center 1 plays an important role in the autonomous, DnaK-independent chaperone activity of DnaJ. Zinc center 2 is essential for interaction with DnaK and for DnaJ activity.</text>
</comment>
<dbReference type="SMART" id="SM00271">
    <property type="entry name" value="DnaJ"/>
    <property type="match status" value="1"/>
</dbReference>
<dbReference type="InterPro" id="IPR018253">
    <property type="entry name" value="DnaJ_domain_CS"/>
</dbReference>
<feature type="zinc finger region" description="CR-type" evidence="11">
    <location>
        <begin position="131"/>
        <end position="215"/>
    </location>
</feature>
<dbReference type="InterPro" id="IPR036410">
    <property type="entry name" value="HSP_DnaJ_Cys-rich_dom_sf"/>
</dbReference>
<evidence type="ECO:0000256" key="11">
    <source>
        <dbReference type="PROSITE-ProRule" id="PRU00546"/>
    </source>
</evidence>
<sequence length="378" mass="40684">MADYYDLLNVSRAADQDTLKRAYRRLARQYHPDVNREPGAEERFKEIGRAYEVLSDPEQRARYDQFGEAGVSGAAGGMPDMGDMGGFADLFENFFGGGAAAGRGSRRRQGPTQGEHLRLPLTISFREAVFGATREVQIRHRKTCPTCSGSGLKPGSRLSTCQACGGQGQVRRTSRTPFGMISQVSTCPACGGRGQWIRPEDRCGACHGQGATQALKKLRINIPRGVESDQQLRVTGEGNAGERGGPSGDLFVQLQVESDPRFQREGITIRSTTEVSYLQAILGDTITVATVDGDQSIELPAGTQPGQVLTLPGLGVPKLGNPVARGDHLLTVKVRLPKGKFSLTGKDIPDGLSTEGRTLLKQLDKKAQSRGSRLGGFL</sequence>
<dbReference type="Gene3D" id="2.10.230.10">
    <property type="entry name" value="Heat shock protein DnaJ, cysteine-rich domain"/>
    <property type="match status" value="1"/>
</dbReference>
<dbReference type="GO" id="GO:0051082">
    <property type="term" value="F:unfolded protein binding"/>
    <property type="evidence" value="ECO:0007669"/>
    <property type="project" value="UniProtKB-UniRule"/>
</dbReference>
<dbReference type="GO" id="GO:0005524">
    <property type="term" value="F:ATP binding"/>
    <property type="evidence" value="ECO:0007669"/>
    <property type="project" value="InterPro"/>
</dbReference>
<feature type="binding site" evidence="10">
    <location>
        <position position="147"/>
    </location>
    <ligand>
        <name>Zn(2+)</name>
        <dbReference type="ChEBI" id="CHEBI:29105"/>
        <label>1</label>
    </ligand>
</feature>
<dbReference type="EMBL" id="JXQG01000007">
    <property type="protein sequence ID" value="KKZ13000.1"/>
    <property type="molecule type" value="Genomic_DNA"/>
</dbReference>
<dbReference type="PANTHER" id="PTHR43096">
    <property type="entry name" value="DNAJ HOMOLOG 1, MITOCHONDRIAL-RELATED"/>
    <property type="match status" value="1"/>
</dbReference>
<keyword evidence="6 10" id="KW-0346">Stress response</keyword>
<feature type="binding site" evidence="10">
    <location>
        <position position="190"/>
    </location>
    <ligand>
        <name>Zn(2+)</name>
        <dbReference type="ChEBI" id="CHEBI:29105"/>
        <label>2</label>
    </ligand>
</feature>
<proteinExistence type="inferred from homology"/>
<gene>
    <name evidence="10" type="primary">dnaJ</name>
    <name evidence="14" type="ORF">TE42_02290</name>
</gene>
<keyword evidence="7 10" id="KW-0143">Chaperone</keyword>
<dbReference type="FunFam" id="2.10.230.10:FF:000002">
    <property type="entry name" value="Molecular chaperone DnaJ"/>
    <property type="match status" value="1"/>
</dbReference>
<feature type="binding site" evidence="10">
    <location>
        <position position="144"/>
    </location>
    <ligand>
        <name>Zn(2+)</name>
        <dbReference type="ChEBI" id="CHEBI:29105"/>
        <label>1</label>
    </ligand>
</feature>
<keyword evidence="4 10" id="KW-0863">Zinc-finger</keyword>
<dbReference type="Gene3D" id="2.60.260.20">
    <property type="entry name" value="Urease metallochaperone UreE, N-terminal domain"/>
    <property type="match status" value="2"/>
</dbReference>
<dbReference type="SUPFAM" id="SSF49493">
    <property type="entry name" value="HSP40/DnaJ peptide-binding domain"/>
    <property type="match status" value="2"/>
</dbReference>
<dbReference type="SUPFAM" id="SSF46565">
    <property type="entry name" value="Chaperone J-domain"/>
    <property type="match status" value="1"/>
</dbReference>
<keyword evidence="1 10" id="KW-0235">DNA replication</keyword>
<evidence type="ECO:0000256" key="4">
    <source>
        <dbReference type="ARBA" id="ARBA00022771"/>
    </source>
</evidence>
<feature type="binding site" evidence="10">
    <location>
        <position position="164"/>
    </location>
    <ligand>
        <name>Zn(2+)</name>
        <dbReference type="ChEBI" id="CHEBI:29105"/>
        <label>2</label>
    </ligand>
</feature>
<dbReference type="NCBIfam" id="NF010886">
    <property type="entry name" value="PRK14293.1"/>
    <property type="match status" value="1"/>
</dbReference>
<evidence type="ECO:0000256" key="6">
    <source>
        <dbReference type="ARBA" id="ARBA00023016"/>
    </source>
</evidence>
<feature type="domain" description="J" evidence="12">
    <location>
        <begin position="3"/>
        <end position="67"/>
    </location>
</feature>
<feature type="repeat" description="CXXCXGXG motif" evidence="10">
    <location>
        <begin position="144"/>
        <end position="151"/>
    </location>
</feature>
<keyword evidence="5 10" id="KW-0862">Zinc</keyword>
<dbReference type="PROSITE" id="PS50076">
    <property type="entry name" value="DNAJ_2"/>
    <property type="match status" value="1"/>
</dbReference>
<feature type="binding site" evidence="10">
    <location>
        <position position="206"/>
    </location>
    <ligand>
        <name>Zn(2+)</name>
        <dbReference type="ChEBI" id="CHEBI:29105"/>
        <label>1</label>
    </ligand>
</feature>
<feature type="repeat" description="CXXCXGXG motif" evidence="10">
    <location>
        <begin position="203"/>
        <end position="210"/>
    </location>
</feature>
<dbReference type="PROSITE" id="PS00636">
    <property type="entry name" value="DNAJ_1"/>
    <property type="match status" value="1"/>
</dbReference>
<dbReference type="PRINTS" id="PR00625">
    <property type="entry name" value="JDOMAIN"/>
</dbReference>
<comment type="similarity">
    <text evidence="8 10">Belongs to the DnaJ family.</text>
</comment>
<dbReference type="CDD" id="cd06257">
    <property type="entry name" value="DnaJ"/>
    <property type="match status" value="1"/>
</dbReference>
<dbReference type="InterPro" id="IPR012724">
    <property type="entry name" value="DnaJ"/>
</dbReference>
<evidence type="ECO:0000256" key="7">
    <source>
        <dbReference type="ARBA" id="ARBA00023186"/>
    </source>
</evidence>
<evidence type="ECO:0000259" key="12">
    <source>
        <dbReference type="PROSITE" id="PS50076"/>
    </source>
</evidence>
<feature type="repeat" description="CXXCXGXG motif" evidence="10">
    <location>
        <begin position="161"/>
        <end position="168"/>
    </location>
</feature>
<dbReference type="SUPFAM" id="SSF57938">
    <property type="entry name" value="DnaJ/Hsp40 cysteine-rich domain"/>
    <property type="match status" value="1"/>
</dbReference>
<dbReference type="Gene3D" id="1.10.287.110">
    <property type="entry name" value="DnaJ domain"/>
    <property type="match status" value="1"/>
</dbReference>
<dbReference type="CDD" id="cd10747">
    <property type="entry name" value="DnaJ_C"/>
    <property type="match status" value="1"/>
</dbReference>
<dbReference type="CDD" id="cd10719">
    <property type="entry name" value="DnaJ_zf"/>
    <property type="match status" value="1"/>
</dbReference>
<comment type="subcellular location">
    <subcellularLocation>
        <location evidence="10">Cytoplasm</location>
    </subcellularLocation>
</comment>
<dbReference type="GO" id="GO:0005737">
    <property type="term" value="C:cytoplasm"/>
    <property type="evidence" value="ECO:0007669"/>
    <property type="project" value="UniProtKB-SubCell"/>
</dbReference>
<evidence type="ECO:0000256" key="10">
    <source>
        <dbReference type="HAMAP-Rule" id="MF_01152"/>
    </source>
</evidence>
<evidence type="ECO:0000256" key="1">
    <source>
        <dbReference type="ARBA" id="ARBA00022705"/>
    </source>
</evidence>
<dbReference type="NCBIfam" id="NF008035">
    <property type="entry name" value="PRK10767.1"/>
    <property type="match status" value="1"/>
</dbReference>
<dbReference type="GO" id="GO:0009408">
    <property type="term" value="P:response to heat"/>
    <property type="evidence" value="ECO:0007669"/>
    <property type="project" value="InterPro"/>
</dbReference>
<protein>
    <recommendedName>
        <fullName evidence="9 10">Chaperone protein DnaJ</fullName>
    </recommendedName>
</protein>
<dbReference type="Proteomes" id="UP000035067">
    <property type="component" value="Unassembled WGS sequence"/>
</dbReference>
<dbReference type="Pfam" id="PF00226">
    <property type="entry name" value="DnaJ"/>
    <property type="match status" value="1"/>
</dbReference>
<evidence type="ECO:0000256" key="2">
    <source>
        <dbReference type="ARBA" id="ARBA00022723"/>
    </source>
</evidence>
<organism evidence="14 15">
    <name type="scientific">Candidatus Synechococcus spongiarum SP3</name>
    <dbReference type="NCBI Taxonomy" id="1604020"/>
    <lineage>
        <taxon>Bacteria</taxon>
        <taxon>Bacillati</taxon>
        <taxon>Cyanobacteriota</taxon>
        <taxon>Cyanophyceae</taxon>
        <taxon>Synechococcales</taxon>
        <taxon>Synechococcaceae</taxon>
        <taxon>Synechococcus</taxon>
    </lineage>
</organism>
<evidence type="ECO:0000313" key="15">
    <source>
        <dbReference type="Proteomes" id="UP000035067"/>
    </source>
</evidence>
<evidence type="ECO:0000256" key="9">
    <source>
        <dbReference type="ARBA" id="ARBA00067609"/>
    </source>
</evidence>
<comment type="caution">
    <text evidence="14">The sequence shown here is derived from an EMBL/GenBank/DDBJ whole genome shotgun (WGS) entry which is preliminary data.</text>
</comment>
<comment type="subunit">
    <text evidence="10">Homodimer.</text>
</comment>
<evidence type="ECO:0000256" key="5">
    <source>
        <dbReference type="ARBA" id="ARBA00022833"/>
    </source>
</evidence>
<dbReference type="GO" id="GO:0008270">
    <property type="term" value="F:zinc ion binding"/>
    <property type="evidence" value="ECO:0007669"/>
    <property type="project" value="UniProtKB-UniRule"/>
</dbReference>
<dbReference type="NCBIfam" id="TIGR02349">
    <property type="entry name" value="DnaJ_bact"/>
    <property type="match status" value="1"/>
</dbReference>
<feature type="binding site" evidence="10">
    <location>
        <position position="203"/>
    </location>
    <ligand>
        <name>Zn(2+)</name>
        <dbReference type="ChEBI" id="CHEBI:29105"/>
        <label>1</label>
    </ligand>
</feature>
<dbReference type="InterPro" id="IPR008971">
    <property type="entry name" value="HSP40/DnaJ_pept-bd"/>
</dbReference>
<dbReference type="InterPro" id="IPR002939">
    <property type="entry name" value="DnaJ_C"/>
</dbReference>
<keyword evidence="3 10" id="KW-0677">Repeat</keyword>
<name>A0A0G2HMF2_9SYNE</name>
<keyword evidence="2 10" id="KW-0479">Metal-binding</keyword>
<feature type="binding site" evidence="10">
    <location>
        <position position="161"/>
    </location>
    <ligand>
        <name>Zn(2+)</name>
        <dbReference type="ChEBI" id="CHEBI:29105"/>
        <label>2</label>
    </ligand>
</feature>
<evidence type="ECO:0000259" key="13">
    <source>
        <dbReference type="PROSITE" id="PS51188"/>
    </source>
</evidence>
<keyword evidence="10" id="KW-0963">Cytoplasm</keyword>
<dbReference type="Pfam" id="PF00684">
    <property type="entry name" value="DnaJ_CXXCXGXG"/>
    <property type="match status" value="1"/>
</dbReference>
<reference evidence="14 15" key="1">
    <citation type="submission" date="2015-01" db="EMBL/GenBank/DDBJ databases">
        <title>Lifestyle Evolution in Cyanobacterial Symbionts of Sponges.</title>
        <authorList>
            <person name="Burgsdorf I."/>
            <person name="Slaby B.M."/>
            <person name="Handley K.M."/>
            <person name="Haber M."/>
            <person name="Blom J."/>
            <person name="Marshall C.W."/>
            <person name="Gilbert J.A."/>
            <person name="Hentschel U."/>
            <person name="Steindler L."/>
        </authorList>
    </citation>
    <scope>NUCLEOTIDE SEQUENCE [LARGE SCALE GENOMIC DNA]</scope>
    <source>
        <strain evidence="14">SP3</strain>
    </source>
</reference>
<dbReference type="GO" id="GO:0006260">
    <property type="term" value="P:DNA replication"/>
    <property type="evidence" value="ECO:0007669"/>
    <property type="project" value="UniProtKB-KW"/>
</dbReference>
<feature type="binding site" evidence="10">
    <location>
        <position position="187"/>
    </location>
    <ligand>
        <name>Zn(2+)</name>
        <dbReference type="ChEBI" id="CHEBI:29105"/>
        <label>2</label>
    </ligand>
</feature>
<comment type="function">
    <text evidence="10">Participates actively in the response to hyperosmotic and heat shock by preventing the aggregation of stress-denatured proteins and by disaggregating proteins, also in an autonomous, DnaK-independent fashion. Unfolded proteins bind initially to DnaJ; upon interaction with the DnaJ-bound protein, DnaK hydrolyzes its bound ATP, resulting in the formation of a stable complex. GrpE releases ADP from DnaK; ATP binding to DnaK triggers the release of the substrate protein, thus completing the reaction cycle. Several rounds of ATP-dependent interactions between DnaJ, DnaK and GrpE are required for fully efficient folding. Also involved, together with DnaK and GrpE, in the DNA replication of plasmids through activation of initiation proteins.</text>
</comment>